<feature type="domain" description="Glycosyl hydrolase family 31 C-terminal" evidence="5">
    <location>
        <begin position="581"/>
        <end position="668"/>
    </location>
</feature>
<name>A0AAI8VX13_9PEZI</name>
<dbReference type="InterPro" id="IPR051816">
    <property type="entry name" value="Glycosyl_Hydrolase_31"/>
</dbReference>
<organism evidence="6 7">
    <name type="scientific">Anthostomella pinea</name>
    <dbReference type="NCBI Taxonomy" id="933095"/>
    <lineage>
        <taxon>Eukaryota</taxon>
        <taxon>Fungi</taxon>
        <taxon>Dikarya</taxon>
        <taxon>Ascomycota</taxon>
        <taxon>Pezizomycotina</taxon>
        <taxon>Sordariomycetes</taxon>
        <taxon>Xylariomycetidae</taxon>
        <taxon>Xylariales</taxon>
        <taxon>Xylariaceae</taxon>
        <taxon>Anthostomella</taxon>
    </lineage>
</organism>
<dbReference type="InterPro" id="IPR017853">
    <property type="entry name" value="GH"/>
</dbReference>
<evidence type="ECO:0000256" key="1">
    <source>
        <dbReference type="ARBA" id="ARBA00007806"/>
    </source>
</evidence>
<dbReference type="Pfam" id="PF21365">
    <property type="entry name" value="Glyco_hydro_31_3rd"/>
    <property type="match status" value="1"/>
</dbReference>
<gene>
    <name evidence="6" type="ORF">KHLLAP_LOCUS13110</name>
</gene>
<dbReference type="EMBL" id="CAUWAG010000020">
    <property type="protein sequence ID" value="CAJ2512642.1"/>
    <property type="molecule type" value="Genomic_DNA"/>
</dbReference>
<comment type="similarity">
    <text evidence="1 2">Belongs to the glycosyl hydrolase 31 family.</text>
</comment>
<dbReference type="InterPro" id="IPR000322">
    <property type="entry name" value="Glyco_hydro_31_TIM"/>
</dbReference>
<dbReference type="InterPro" id="IPR025887">
    <property type="entry name" value="Glyco_hydro_31_N_dom"/>
</dbReference>
<evidence type="ECO:0000313" key="6">
    <source>
        <dbReference type="EMBL" id="CAJ2512642.1"/>
    </source>
</evidence>
<dbReference type="SUPFAM" id="SSF51445">
    <property type="entry name" value="(Trans)glycosidases"/>
    <property type="match status" value="1"/>
</dbReference>
<dbReference type="InterPro" id="IPR011013">
    <property type="entry name" value="Gal_mutarotase_sf_dom"/>
</dbReference>
<evidence type="ECO:0000259" key="4">
    <source>
        <dbReference type="Pfam" id="PF13802"/>
    </source>
</evidence>
<dbReference type="InterPro" id="IPR048395">
    <property type="entry name" value="Glyco_hydro_31_C"/>
</dbReference>
<dbReference type="CDD" id="cd14752">
    <property type="entry name" value="GH31_N"/>
    <property type="match status" value="1"/>
</dbReference>
<dbReference type="Pfam" id="PF13802">
    <property type="entry name" value="Gal_mutarotas_2"/>
    <property type="match status" value="1"/>
</dbReference>
<evidence type="ECO:0000259" key="5">
    <source>
        <dbReference type="Pfam" id="PF21365"/>
    </source>
</evidence>
<dbReference type="SUPFAM" id="SSF51011">
    <property type="entry name" value="Glycosyl hydrolase domain"/>
    <property type="match status" value="1"/>
</dbReference>
<protein>
    <submittedName>
        <fullName evidence="6">Uu.00g007610.m01.CDS01</fullName>
    </submittedName>
</protein>
<reference evidence="6" key="1">
    <citation type="submission" date="2023-10" db="EMBL/GenBank/DDBJ databases">
        <authorList>
            <person name="Hackl T."/>
        </authorList>
    </citation>
    <scope>NUCLEOTIDE SEQUENCE</scope>
</reference>
<keyword evidence="2" id="KW-0326">Glycosidase</keyword>
<dbReference type="Gene3D" id="3.20.20.80">
    <property type="entry name" value="Glycosidases"/>
    <property type="match status" value="1"/>
</dbReference>
<dbReference type="Gene3D" id="2.60.40.1760">
    <property type="entry name" value="glycosyl hydrolase (family 31)"/>
    <property type="match status" value="1"/>
</dbReference>
<proteinExistence type="inferred from homology"/>
<dbReference type="PANTHER" id="PTHR43863">
    <property type="entry name" value="HYDROLASE, PUTATIVE (AFU_ORTHOLOGUE AFUA_1G03140)-RELATED"/>
    <property type="match status" value="1"/>
</dbReference>
<dbReference type="CDD" id="cd06591">
    <property type="entry name" value="GH31_xylosidase_XylS"/>
    <property type="match status" value="1"/>
</dbReference>
<dbReference type="GO" id="GO:0005975">
    <property type="term" value="P:carbohydrate metabolic process"/>
    <property type="evidence" value="ECO:0007669"/>
    <property type="project" value="InterPro"/>
</dbReference>
<evidence type="ECO:0000259" key="3">
    <source>
        <dbReference type="Pfam" id="PF01055"/>
    </source>
</evidence>
<dbReference type="SUPFAM" id="SSF74650">
    <property type="entry name" value="Galactose mutarotase-like"/>
    <property type="match status" value="1"/>
</dbReference>
<dbReference type="Gene3D" id="2.60.40.1180">
    <property type="entry name" value="Golgi alpha-mannosidase II"/>
    <property type="match status" value="1"/>
</dbReference>
<evidence type="ECO:0000313" key="7">
    <source>
        <dbReference type="Proteomes" id="UP001295740"/>
    </source>
</evidence>
<dbReference type="GO" id="GO:0030246">
    <property type="term" value="F:carbohydrate binding"/>
    <property type="evidence" value="ECO:0007669"/>
    <property type="project" value="InterPro"/>
</dbReference>
<evidence type="ECO:0000256" key="2">
    <source>
        <dbReference type="RuleBase" id="RU361185"/>
    </source>
</evidence>
<dbReference type="Proteomes" id="UP001295740">
    <property type="component" value="Unassembled WGS sequence"/>
</dbReference>
<dbReference type="InterPro" id="IPR013780">
    <property type="entry name" value="Glyco_hydro_b"/>
</dbReference>
<feature type="domain" description="Glycoside hydrolase family 31 N-terminal" evidence="4">
    <location>
        <begin position="19"/>
        <end position="190"/>
    </location>
</feature>
<sequence length="669" mass="75538">MFASPEETAIEYRYDSELLRIEAWGPNALRVRATHEPAFPPENWALTEPLPAPTAVQATVLDSHATLRNGAITAHVNHRGKLTITNTRTNKVLLQEFVRQRLDVTDPACSALRIVPREFRPRLGADSWHLTARFEASADPHEKIFGMGQYQQPYLDLKGADVELAQRNSQASVPFAVSSTGYGFLWNNPAIGRAVFGKNVTTFEAYSTRVLDYWVVAGDTPAEIVRAYGGVVGRAPEMPEYGLGFWQCKLRYQTQEEVLEVAREHKKRALPMDVIVVDYFHWPKEGEWKFDPTFWPGPDAMIAELKSLDIELMVSIWPTVDRQSENYAEMLEKGLLMRQDRGWRIAMEGEGNCVHFDATNPAAREYVWQKAKQHYFDKGVRIFWLDEAEPEFTHYHFDNYRYHAGPDLMVGNIYPLAYAQAFHAGQLAAGQTHIVNLVRCAWAGSQKHGVLLWSGDVASSWPSLRAQLSAGLNAGLAGIPWWTTDIGGFHGGDPRDLAFRELFVRWFQWGAFCPVFRLHGDREPKQERLGDTGGSHCLSGAPNEVWSYGEEVYDICRSYLFLREKLRGYVRGLMQEAHVHGDPVIRTMFYEFPVEARMWSVDDQYMFGSKYVVAPILSAGQRERVVALPGGASWRRLSAEGELVGDVIEGGGSVTAEAPLGYMPVFEKQ</sequence>
<feature type="domain" description="Glycoside hydrolase family 31 TIM barrel" evidence="3">
    <location>
        <begin position="236"/>
        <end position="567"/>
    </location>
</feature>
<dbReference type="GO" id="GO:0004553">
    <property type="term" value="F:hydrolase activity, hydrolyzing O-glycosyl compounds"/>
    <property type="evidence" value="ECO:0007669"/>
    <property type="project" value="InterPro"/>
</dbReference>
<dbReference type="AlphaFoldDB" id="A0AAI8VX13"/>
<keyword evidence="7" id="KW-1185">Reference proteome</keyword>
<dbReference type="Pfam" id="PF01055">
    <property type="entry name" value="Glyco_hydro_31_2nd"/>
    <property type="match status" value="1"/>
</dbReference>
<dbReference type="PANTHER" id="PTHR43863:SF2">
    <property type="entry name" value="MALTASE-GLUCOAMYLASE"/>
    <property type="match status" value="1"/>
</dbReference>
<accession>A0AAI8VX13</accession>
<comment type="caution">
    <text evidence="6">The sequence shown here is derived from an EMBL/GenBank/DDBJ whole genome shotgun (WGS) entry which is preliminary data.</text>
</comment>
<keyword evidence="2" id="KW-0378">Hydrolase</keyword>